<evidence type="ECO:0000256" key="2">
    <source>
        <dbReference type="ARBA" id="ARBA00006739"/>
    </source>
</evidence>
<evidence type="ECO:0000256" key="4">
    <source>
        <dbReference type="ARBA" id="ARBA00022989"/>
    </source>
</evidence>
<dbReference type="InterPro" id="IPR050256">
    <property type="entry name" value="Glycosyltransferase_2"/>
</dbReference>
<dbReference type="EMBL" id="JAUQUB010000001">
    <property type="protein sequence ID" value="MDO7881974.1"/>
    <property type="molecule type" value="Genomic_DNA"/>
</dbReference>
<evidence type="ECO:0000256" key="5">
    <source>
        <dbReference type="ARBA" id="ARBA00023136"/>
    </source>
</evidence>
<dbReference type="Pfam" id="PF00535">
    <property type="entry name" value="Glycos_transf_2"/>
    <property type="match status" value="1"/>
</dbReference>
<evidence type="ECO:0000313" key="11">
    <source>
        <dbReference type="Proteomes" id="UP001241072"/>
    </source>
</evidence>
<evidence type="ECO:0000256" key="6">
    <source>
        <dbReference type="SAM" id="MobiDB-lite"/>
    </source>
</evidence>
<sequence>MIVLIPSFEPSTALPDLVRALVAHDIDVLVVDDGSGPDYAARFSESIDAGALVVRHDRNLGKGRALKTGFAVASEVWPGQPVVTADGDGQHRVRDILRVAALTAPDGGLVLGVRDFAGDVPARSRLGNRVSRLLFRVVTGARLRDTQTGLRGHPARLLDWLTSLPGERFDFELIVLMEATAQRVPLVETTIETVYLDHNASSHFRPVVDSLRVLWPLLGFALSSFGAFLLDTLALQVLVSASGSLPLAVLGARLISGSANFLVNRYAVFRLRSRRGMVRDAVRYALLALALAAGSYAGLALLTSIGVPLLAAKVLTEVTLYVLSFQVQRLVVFARGRRGSASAVGGASAACVVDGGFRLSVLGENADRLVAQDAVDHTDAAGLELLRPRLVQGTLVEAREVLALGPRAGDEQVAHPRPDQRAVAHGARPPVDDELKMKRRAQIPVARPDLSE</sequence>
<comment type="similarity">
    <text evidence="2">Belongs to the glycosyltransferase 2 family.</text>
</comment>
<keyword evidence="10" id="KW-0328">Glycosyltransferase</keyword>
<feature type="domain" description="Glycosyltransferase 2-like" evidence="8">
    <location>
        <begin position="3"/>
        <end position="139"/>
    </location>
</feature>
<keyword evidence="10" id="KW-0808">Transferase</keyword>
<dbReference type="InterPro" id="IPR001173">
    <property type="entry name" value="Glyco_trans_2-like"/>
</dbReference>
<comment type="subcellular location">
    <subcellularLocation>
        <location evidence="1">Membrane</location>
        <topology evidence="1">Multi-pass membrane protein</topology>
    </subcellularLocation>
</comment>
<feature type="transmembrane region" description="Helical" evidence="7">
    <location>
        <begin position="245"/>
        <end position="263"/>
    </location>
</feature>
<dbReference type="CDD" id="cd04179">
    <property type="entry name" value="DPM_DPG-synthase_like"/>
    <property type="match status" value="1"/>
</dbReference>
<evidence type="ECO:0000256" key="7">
    <source>
        <dbReference type="SAM" id="Phobius"/>
    </source>
</evidence>
<evidence type="ECO:0000256" key="3">
    <source>
        <dbReference type="ARBA" id="ARBA00022692"/>
    </source>
</evidence>
<evidence type="ECO:0000256" key="1">
    <source>
        <dbReference type="ARBA" id="ARBA00004141"/>
    </source>
</evidence>
<dbReference type="Pfam" id="PF04138">
    <property type="entry name" value="GtrA_DPMS_TM"/>
    <property type="match status" value="1"/>
</dbReference>
<dbReference type="EC" id="2.4.-.-" evidence="10"/>
<proteinExistence type="inferred from homology"/>
<feature type="region of interest" description="Disordered" evidence="6">
    <location>
        <begin position="407"/>
        <end position="452"/>
    </location>
</feature>
<accession>A0ABT9BLS5</accession>
<dbReference type="InterPro" id="IPR007267">
    <property type="entry name" value="GtrA_DPMS_TM"/>
</dbReference>
<protein>
    <submittedName>
        <fullName evidence="10">Glycosyltransferase</fullName>
        <ecNumber evidence="10">2.4.-.-</ecNumber>
    </submittedName>
</protein>
<dbReference type="PANTHER" id="PTHR48090">
    <property type="entry name" value="UNDECAPRENYL-PHOSPHATE 4-DEOXY-4-FORMAMIDO-L-ARABINOSE TRANSFERASE-RELATED"/>
    <property type="match status" value="1"/>
</dbReference>
<keyword evidence="3 7" id="KW-0812">Transmembrane</keyword>
<keyword evidence="11" id="KW-1185">Reference proteome</keyword>
<evidence type="ECO:0000259" key="9">
    <source>
        <dbReference type="Pfam" id="PF04138"/>
    </source>
</evidence>
<dbReference type="SUPFAM" id="SSF53448">
    <property type="entry name" value="Nucleotide-diphospho-sugar transferases"/>
    <property type="match status" value="1"/>
</dbReference>
<dbReference type="PANTHER" id="PTHR48090:SF7">
    <property type="entry name" value="RFBJ PROTEIN"/>
    <property type="match status" value="1"/>
</dbReference>
<gene>
    <name evidence="10" type="ORF">Q5716_07000</name>
</gene>
<dbReference type="GO" id="GO:0016757">
    <property type="term" value="F:glycosyltransferase activity"/>
    <property type="evidence" value="ECO:0007669"/>
    <property type="project" value="UniProtKB-KW"/>
</dbReference>
<organism evidence="10 11">
    <name type="scientific">Antiquaquibacter soli</name>
    <dbReference type="NCBI Taxonomy" id="3064523"/>
    <lineage>
        <taxon>Bacteria</taxon>
        <taxon>Bacillati</taxon>
        <taxon>Actinomycetota</taxon>
        <taxon>Actinomycetes</taxon>
        <taxon>Micrococcales</taxon>
        <taxon>Microbacteriaceae</taxon>
        <taxon>Antiquaquibacter</taxon>
    </lineage>
</organism>
<name>A0ABT9BLS5_9MICO</name>
<dbReference type="Proteomes" id="UP001241072">
    <property type="component" value="Unassembled WGS sequence"/>
</dbReference>
<feature type="compositionally biased region" description="Basic and acidic residues" evidence="6">
    <location>
        <begin position="408"/>
        <end position="422"/>
    </location>
</feature>
<feature type="transmembrane region" description="Helical" evidence="7">
    <location>
        <begin position="213"/>
        <end position="239"/>
    </location>
</feature>
<keyword evidence="5 7" id="KW-0472">Membrane</keyword>
<dbReference type="Gene3D" id="3.90.550.10">
    <property type="entry name" value="Spore Coat Polysaccharide Biosynthesis Protein SpsA, Chain A"/>
    <property type="match status" value="1"/>
</dbReference>
<feature type="domain" description="GtrA/DPMS transmembrane" evidence="9">
    <location>
        <begin position="220"/>
        <end position="333"/>
    </location>
</feature>
<keyword evidence="4 7" id="KW-1133">Transmembrane helix</keyword>
<feature type="transmembrane region" description="Helical" evidence="7">
    <location>
        <begin position="284"/>
        <end position="311"/>
    </location>
</feature>
<evidence type="ECO:0000313" key="10">
    <source>
        <dbReference type="EMBL" id="MDO7881974.1"/>
    </source>
</evidence>
<dbReference type="InterPro" id="IPR029044">
    <property type="entry name" value="Nucleotide-diphossugar_trans"/>
</dbReference>
<evidence type="ECO:0000259" key="8">
    <source>
        <dbReference type="Pfam" id="PF00535"/>
    </source>
</evidence>
<comment type="caution">
    <text evidence="10">The sequence shown here is derived from an EMBL/GenBank/DDBJ whole genome shotgun (WGS) entry which is preliminary data.</text>
</comment>
<reference evidence="10 11" key="1">
    <citation type="submission" date="2023-07" db="EMBL/GenBank/DDBJ databases">
        <title>Protaetiibacter sp. nov WY-16 isolated from soil.</title>
        <authorList>
            <person name="Liu B."/>
            <person name="Wan Y."/>
        </authorList>
    </citation>
    <scope>NUCLEOTIDE SEQUENCE [LARGE SCALE GENOMIC DNA]</scope>
    <source>
        <strain evidence="10 11">WY-16</strain>
    </source>
</reference>